<protein>
    <recommendedName>
        <fullName evidence="3">UPF0122 protein HMPREF0889_0955</fullName>
    </recommendedName>
</protein>
<dbReference type="NCBIfam" id="NF045758">
    <property type="entry name" value="YlxM"/>
    <property type="match status" value="1"/>
</dbReference>
<evidence type="ECO:0000256" key="2">
    <source>
        <dbReference type="ARBA" id="ARBA00024764"/>
    </source>
</evidence>
<dbReference type="eggNOG" id="COG2739">
    <property type="taxonomic scope" value="Bacteria"/>
</dbReference>
<dbReference type="OrthoDB" id="6392at2"/>
<dbReference type="EMBL" id="ADGP01000003">
    <property type="protein sequence ID" value="EFD94803.1"/>
    <property type="molecule type" value="Genomic_DNA"/>
</dbReference>
<evidence type="ECO:0000313" key="4">
    <source>
        <dbReference type="EMBL" id="EFD94803.1"/>
    </source>
</evidence>
<dbReference type="InterPro" id="IPR007394">
    <property type="entry name" value="UPF0122"/>
</dbReference>
<dbReference type="PANTHER" id="PTHR40083:SF1">
    <property type="entry name" value="UPF0122 PROTEIN YLXM"/>
    <property type="match status" value="1"/>
</dbReference>
<comment type="similarity">
    <text evidence="1 3">Belongs to the UPF0122 family.</text>
</comment>
<comment type="function">
    <text evidence="2 3">Might take part in the signal recognition particle (SRP) pathway. This is inferred from the conservation of its genetic proximity to ftsY/ffh. May be a regulatory protein.</text>
</comment>
<dbReference type="PANTHER" id="PTHR40083">
    <property type="entry name" value="UPF0122 PROTEIN CBO2450/CLC_2298"/>
    <property type="match status" value="1"/>
</dbReference>
<dbReference type="STRING" id="699218.HMPREF0889_0955"/>
<evidence type="ECO:0000256" key="1">
    <source>
        <dbReference type="ARBA" id="ARBA00008720"/>
    </source>
</evidence>
<gene>
    <name evidence="4" type="ORF">HMPREF0889_0955</name>
</gene>
<reference evidence="5" key="1">
    <citation type="submission" date="2009-12" db="EMBL/GenBank/DDBJ databases">
        <title>Sequence of Clostridiales genomosp. BVAB3 str. UPII9-5.</title>
        <authorList>
            <person name="Madupu R."/>
            <person name="Durkin A.S."/>
            <person name="Torralba M."/>
            <person name="Methe B."/>
            <person name="Sutton G.G."/>
            <person name="Strausberg R.L."/>
            <person name="Nelson K.E."/>
        </authorList>
    </citation>
    <scope>NUCLEOTIDE SEQUENCE [LARGE SCALE GENOMIC DNA]</scope>
    <source>
        <strain evidence="5">28L</strain>
    </source>
</reference>
<dbReference type="Pfam" id="PF04297">
    <property type="entry name" value="UPF0122"/>
    <property type="match status" value="1"/>
</dbReference>
<dbReference type="Proteomes" id="UP000003242">
    <property type="component" value="Unassembled WGS sequence"/>
</dbReference>
<comment type="caution">
    <text evidence="4">The sequence shown here is derived from an EMBL/GenBank/DDBJ whole genome shotgun (WGS) entry which is preliminary data.</text>
</comment>
<dbReference type="SUPFAM" id="SSF88659">
    <property type="entry name" value="Sigma3 and sigma4 domains of RNA polymerase sigma factors"/>
    <property type="match status" value="1"/>
</dbReference>
<proteinExistence type="inferred from homology"/>
<sequence length="108" mass="12442">MLDDVIRKGRLLDLYGALLTEKQRQCVHLYYNQDWSLREIGEALSVSRQGVYDMLHRSVQALEEYEKQLHLLAKNEKNNAVLTKLTALLAEQNPDISAIRCMVADIEI</sequence>
<evidence type="ECO:0000313" key="5">
    <source>
        <dbReference type="Proteomes" id="UP000003242"/>
    </source>
</evidence>
<dbReference type="HAMAP" id="MF_00245">
    <property type="entry name" value="UPF0122"/>
    <property type="match status" value="1"/>
</dbReference>
<dbReference type="RefSeq" id="WP_009369415.1">
    <property type="nucleotide sequence ID" value="NZ_ADGP01000003.1"/>
</dbReference>
<evidence type="ECO:0000256" key="3">
    <source>
        <dbReference type="HAMAP-Rule" id="MF_00245"/>
    </source>
</evidence>
<name>D3LSL6_9FIRM</name>
<dbReference type="AlphaFoldDB" id="D3LSL6"/>
<dbReference type="InterPro" id="IPR013324">
    <property type="entry name" value="RNA_pol_sigma_r3/r4-like"/>
</dbReference>
<organism evidence="4 5">
    <name type="scientific">Megasphaera lornae</name>
    <dbReference type="NCBI Taxonomy" id="1000568"/>
    <lineage>
        <taxon>Bacteria</taxon>
        <taxon>Bacillati</taxon>
        <taxon>Bacillota</taxon>
        <taxon>Negativicutes</taxon>
        <taxon>Veillonellales</taxon>
        <taxon>Veillonellaceae</taxon>
        <taxon>Megasphaera</taxon>
    </lineage>
</organism>
<dbReference type="InterPro" id="IPR036388">
    <property type="entry name" value="WH-like_DNA-bd_sf"/>
</dbReference>
<accession>D3LSL6</accession>
<dbReference type="Gene3D" id="1.10.10.10">
    <property type="entry name" value="Winged helix-like DNA-binding domain superfamily/Winged helix DNA-binding domain"/>
    <property type="match status" value="1"/>
</dbReference>
<dbReference type="InterPro" id="IPR054831">
    <property type="entry name" value="UPF0122_fam_protein"/>
</dbReference>